<evidence type="ECO:0000313" key="2">
    <source>
        <dbReference type="Proteomes" id="UP001169764"/>
    </source>
</evidence>
<dbReference type="RefSeq" id="WP_303541054.1">
    <property type="nucleotide sequence ID" value="NZ_JAUOTP010000003.1"/>
</dbReference>
<reference evidence="1" key="1">
    <citation type="submission" date="2023-07" db="EMBL/GenBank/DDBJ databases">
        <authorList>
            <person name="Kim M."/>
        </authorList>
    </citation>
    <scope>NUCLEOTIDE SEQUENCE</scope>
    <source>
        <strain evidence="1">BIUV-7</strain>
    </source>
</reference>
<evidence type="ECO:0000313" key="1">
    <source>
        <dbReference type="EMBL" id="MDO6414098.1"/>
    </source>
</evidence>
<protein>
    <submittedName>
        <fullName evidence="1">Uncharacterized protein</fullName>
    </submittedName>
</protein>
<organism evidence="1 2">
    <name type="scientific">Sphingomonas natans</name>
    <dbReference type="NCBI Taxonomy" id="3063330"/>
    <lineage>
        <taxon>Bacteria</taxon>
        <taxon>Pseudomonadati</taxon>
        <taxon>Pseudomonadota</taxon>
        <taxon>Alphaproteobacteria</taxon>
        <taxon>Sphingomonadales</taxon>
        <taxon>Sphingomonadaceae</taxon>
        <taxon>Sphingomonas</taxon>
    </lineage>
</organism>
<sequence length="107" mass="11311">MNVAKTPAIERIARVLAGRELSANAAGAEISAGDGVDATWPAHREDAIAILRTLREPDGAMVAVGDVAIWERMISAALRTELPDRSADRGVADLPLDLGADPFVQRP</sequence>
<comment type="caution">
    <text evidence="1">The sequence shown here is derived from an EMBL/GenBank/DDBJ whole genome shotgun (WGS) entry which is preliminary data.</text>
</comment>
<name>A0ABT8Y6Z8_9SPHN</name>
<dbReference type="Proteomes" id="UP001169764">
    <property type="component" value="Unassembled WGS sequence"/>
</dbReference>
<dbReference type="EMBL" id="JAUOTP010000003">
    <property type="protein sequence ID" value="MDO6414098.1"/>
    <property type="molecule type" value="Genomic_DNA"/>
</dbReference>
<keyword evidence="2" id="KW-1185">Reference proteome</keyword>
<gene>
    <name evidence="1" type="ORF">Q4F19_06870</name>
</gene>
<accession>A0ABT8Y6Z8</accession>
<proteinExistence type="predicted"/>